<protein>
    <recommendedName>
        <fullName evidence="4">DUF3310 domain-containing protein</fullName>
    </recommendedName>
</protein>
<keyword evidence="3" id="KW-1185">Reference proteome</keyword>
<dbReference type="Proteomes" id="UP001201701">
    <property type="component" value="Unassembled WGS sequence"/>
</dbReference>
<dbReference type="EMBL" id="JAKREW010000020">
    <property type="protein sequence ID" value="MCG7507103.1"/>
    <property type="molecule type" value="Genomic_DNA"/>
</dbReference>
<organism evidence="2 3">
    <name type="scientific">Mesorhizobium retamae</name>
    <dbReference type="NCBI Taxonomy" id="2912854"/>
    <lineage>
        <taxon>Bacteria</taxon>
        <taxon>Pseudomonadati</taxon>
        <taxon>Pseudomonadota</taxon>
        <taxon>Alphaproteobacteria</taxon>
        <taxon>Hyphomicrobiales</taxon>
        <taxon>Phyllobacteriaceae</taxon>
        <taxon>Mesorhizobium</taxon>
    </lineage>
</organism>
<sequence length="95" mass="10650">MTTTNINDLDAAWSPNPNGEWNEAYGRASCINKIATDTEPHILRNVAVYYRQKGATWADNMAGMLERFASREEEPANDNKPVGKQSGKPRNRRVA</sequence>
<dbReference type="RefSeq" id="WP_239367931.1">
    <property type="nucleotide sequence ID" value="NZ_JAKREW010000020.1"/>
</dbReference>
<evidence type="ECO:0000313" key="2">
    <source>
        <dbReference type="EMBL" id="MCG7507103.1"/>
    </source>
</evidence>
<accession>A0ABS9QJW0</accession>
<evidence type="ECO:0000313" key="3">
    <source>
        <dbReference type="Proteomes" id="UP001201701"/>
    </source>
</evidence>
<evidence type="ECO:0000256" key="1">
    <source>
        <dbReference type="SAM" id="MobiDB-lite"/>
    </source>
</evidence>
<name>A0ABS9QJW0_9HYPH</name>
<proteinExistence type="predicted"/>
<reference evidence="2 3" key="1">
    <citation type="submission" date="2022-02" db="EMBL/GenBank/DDBJ databases">
        <title>Draft genome sequence of Mezorhizobium retamae strain IRAMC:0171 isolated from Retama raetam nodules.</title>
        <authorList>
            <person name="Bengaied R."/>
            <person name="Sbissi I."/>
            <person name="Huber K."/>
            <person name="Ghodbane F."/>
            <person name="Nouioui I."/>
            <person name="Tarhouni M."/>
            <person name="Gtari M."/>
        </authorList>
    </citation>
    <scope>NUCLEOTIDE SEQUENCE [LARGE SCALE GENOMIC DNA]</scope>
    <source>
        <strain evidence="2 3">IRAMC:0171</strain>
    </source>
</reference>
<comment type="caution">
    <text evidence="2">The sequence shown here is derived from an EMBL/GenBank/DDBJ whole genome shotgun (WGS) entry which is preliminary data.</text>
</comment>
<gene>
    <name evidence="2" type="ORF">L4923_18905</name>
</gene>
<evidence type="ECO:0008006" key="4">
    <source>
        <dbReference type="Google" id="ProtNLM"/>
    </source>
</evidence>
<feature type="region of interest" description="Disordered" evidence="1">
    <location>
        <begin position="68"/>
        <end position="95"/>
    </location>
</feature>